<dbReference type="Proteomes" id="UP001215598">
    <property type="component" value="Unassembled WGS sequence"/>
</dbReference>
<dbReference type="InterPro" id="IPR029058">
    <property type="entry name" value="AB_hydrolase_fold"/>
</dbReference>
<evidence type="ECO:0000313" key="14">
    <source>
        <dbReference type="Proteomes" id="UP001215598"/>
    </source>
</evidence>
<feature type="disulfide bond" evidence="11">
    <location>
        <begin position="27"/>
        <end position="102"/>
    </location>
</feature>
<comment type="function">
    <text evidence="12">Catalyzes the hydrolysis of complex carboxylic polyesters found in the cell wall of plants. Degrades cutin, a macromolecule that forms the structure of the plant cuticle.</text>
</comment>
<evidence type="ECO:0000256" key="4">
    <source>
        <dbReference type="ARBA" id="ARBA00022487"/>
    </source>
</evidence>
<feature type="chain" id="PRO_5041777012" description="Cutinase" evidence="12">
    <location>
        <begin position="18"/>
        <end position="196"/>
    </location>
</feature>
<accession>A0AAD7P1Q8</accession>
<dbReference type="InterPro" id="IPR043579">
    <property type="entry name" value="CUTINASE_2"/>
</dbReference>
<proteinExistence type="inferred from homology"/>
<evidence type="ECO:0000256" key="3">
    <source>
        <dbReference type="ARBA" id="ARBA00013095"/>
    </source>
</evidence>
<evidence type="ECO:0000256" key="2">
    <source>
        <dbReference type="ARBA" id="ARBA00007534"/>
    </source>
</evidence>
<dbReference type="SMART" id="SM01110">
    <property type="entry name" value="Cutinase"/>
    <property type="match status" value="1"/>
</dbReference>
<dbReference type="GO" id="GO:0016052">
    <property type="term" value="P:carbohydrate catabolic process"/>
    <property type="evidence" value="ECO:0007669"/>
    <property type="project" value="TreeGrafter"/>
</dbReference>
<reference evidence="13" key="1">
    <citation type="submission" date="2023-03" db="EMBL/GenBank/DDBJ databases">
        <title>Massive genome expansion in bonnet fungi (Mycena s.s.) driven by repeated elements and novel gene families across ecological guilds.</title>
        <authorList>
            <consortium name="Lawrence Berkeley National Laboratory"/>
            <person name="Harder C.B."/>
            <person name="Miyauchi S."/>
            <person name="Viragh M."/>
            <person name="Kuo A."/>
            <person name="Thoen E."/>
            <person name="Andreopoulos B."/>
            <person name="Lu D."/>
            <person name="Skrede I."/>
            <person name="Drula E."/>
            <person name="Henrissat B."/>
            <person name="Morin E."/>
            <person name="Kohler A."/>
            <person name="Barry K."/>
            <person name="LaButti K."/>
            <person name="Morin E."/>
            <person name="Salamov A."/>
            <person name="Lipzen A."/>
            <person name="Mereny Z."/>
            <person name="Hegedus B."/>
            <person name="Baldrian P."/>
            <person name="Stursova M."/>
            <person name="Weitz H."/>
            <person name="Taylor A."/>
            <person name="Grigoriev I.V."/>
            <person name="Nagy L.G."/>
            <person name="Martin F."/>
            <person name="Kauserud H."/>
        </authorList>
    </citation>
    <scope>NUCLEOTIDE SEQUENCE</scope>
    <source>
        <strain evidence="13">CBHHK182m</strain>
    </source>
</reference>
<dbReference type="EMBL" id="JARKIB010000002">
    <property type="protein sequence ID" value="KAJ7784140.1"/>
    <property type="molecule type" value="Genomic_DNA"/>
</dbReference>
<evidence type="ECO:0000256" key="5">
    <source>
        <dbReference type="ARBA" id="ARBA00022525"/>
    </source>
</evidence>
<keyword evidence="14" id="KW-1185">Reference proteome</keyword>
<evidence type="ECO:0000256" key="7">
    <source>
        <dbReference type="ARBA" id="ARBA00022801"/>
    </source>
</evidence>
<feature type="active site" evidence="10">
    <location>
        <position position="165"/>
    </location>
</feature>
<dbReference type="InterPro" id="IPR011150">
    <property type="entry name" value="Cutinase_monf"/>
</dbReference>
<keyword evidence="8 11" id="KW-1015">Disulfide bond</keyword>
<sequence>MLHSLLAFVTLGLLAAAVPVVEKRQACADVIVIFARGTTEAAPIGSLVGPQFQTALEAALGGKTLTFTGVDYPASIAGFLEGGDPAGSTTMAQDLASAAASCPSAAIISSGYSQGGQLVHNSAKQLSASVAARINAVVIFGDPDNGQAVQGIPASKVDVICHVGDDICLGGDLVLEPHLTYSMDTPAAAAFVAARV</sequence>
<keyword evidence="4 12" id="KW-0719">Serine esterase</keyword>
<comment type="similarity">
    <text evidence="2 12">Belongs to the cutinase family.</text>
</comment>
<evidence type="ECO:0000256" key="10">
    <source>
        <dbReference type="PIRSR" id="PIRSR611150-1"/>
    </source>
</evidence>
<feature type="disulfide bond" evidence="11">
    <location>
        <begin position="161"/>
        <end position="168"/>
    </location>
</feature>
<organism evidence="13 14">
    <name type="scientific">Mycena metata</name>
    <dbReference type="NCBI Taxonomy" id="1033252"/>
    <lineage>
        <taxon>Eukaryota</taxon>
        <taxon>Fungi</taxon>
        <taxon>Dikarya</taxon>
        <taxon>Basidiomycota</taxon>
        <taxon>Agaricomycotina</taxon>
        <taxon>Agaricomycetes</taxon>
        <taxon>Agaricomycetidae</taxon>
        <taxon>Agaricales</taxon>
        <taxon>Marasmiineae</taxon>
        <taxon>Mycenaceae</taxon>
        <taxon>Mycena</taxon>
    </lineage>
</organism>
<evidence type="ECO:0000256" key="8">
    <source>
        <dbReference type="ARBA" id="ARBA00023157"/>
    </source>
</evidence>
<dbReference type="PANTHER" id="PTHR48250:SF1">
    <property type="entry name" value="CUTINASE"/>
    <property type="match status" value="1"/>
</dbReference>
<dbReference type="AlphaFoldDB" id="A0AAD7P1Q8"/>
<dbReference type="SUPFAM" id="SSF53474">
    <property type="entry name" value="alpha/beta-Hydrolases"/>
    <property type="match status" value="1"/>
</dbReference>
<dbReference type="InterPro" id="IPR043580">
    <property type="entry name" value="CUTINASE_1"/>
</dbReference>
<feature type="signal peptide" evidence="12">
    <location>
        <begin position="1"/>
        <end position="17"/>
    </location>
</feature>
<evidence type="ECO:0000256" key="6">
    <source>
        <dbReference type="ARBA" id="ARBA00022729"/>
    </source>
</evidence>
<keyword evidence="5 12" id="KW-0964">Secreted</keyword>
<keyword evidence="6 12" id="KW-0732">Signal</keyword>
<dbReference type="PANTHER" id="PTHR48250">
    <property type="entry name" value="CUTINASE 2-RELATED"/>
    <property type="match status" value="1"/>
</dbReference>
<feature type="active site" description="Nucleophile" evidence="10">
    <location>
        <position position="113"/>
    </location>
</feature>
<dbReference type="Gene3D" id="3.40.50.1820">
    <property type="entry name" value="alpha/beta hydrolase"/>
    <property type="match status" value="1"/>
</dbReference>
<dbReference type="GO" id="GO:0005576">
    <property type="term" value="C:extracellular region"/>
    <property type="evidence" value="ECO:0007669"/>
    <property type="project" value="UniProtKB-SubCell"/>
</dbReference>
<feature type="active site" description="Proton donor/acceptor" evidence="10">
    <location>
        <position position="178"/>
    </location>
</feature>
<comment type="catalytic activity">
    <reaction evidence="9 12">
        <text>cutin + H2O = cutin monomers.</text>
        <dbReference type="EC" id="3.1.1.74"/>
    </reaction>
</comment>
<keyword evidence="7 12" id="KW-0378">Hydrolase</keyword>
<dbReference type="EC" id="3.1.1.74" evidence="3 12"/>
<dbReference type="PROSITE" id="PS00931">
    <property type="entry name" value="CUTINASE_2"/>
    <property type="match status" value="1"/>
</dbReference>
<dbReference type="InterPro" id="IPR000675">
    <property type="entry name" value="Cutinase/axe"/>
</dbReference>
<evidence type="ECO:0000313" key="13">
    <source>
        <dbReference type="EMBL" id="KAJ7784140.1"/>
    </source>
</evidence>
<gene>
    <name evidence="13" type="ORF">B0H16DRAFT_290438</name>
</gene>
<dbReference type="Pfam" id="PF01083">
    <property type="entry name" value="Cutinase"/>
    <property type="match status" value="1"/>
</dbReference>
<evidence type="ECO:0000256" key="1">
    <source>
        <dbReference type="ARBA" id="ARBA00004613"/>
    </source>
</evidence>
<evidence type="ECO:0000256" key="9">
    <source>
        <dbReference type="ARBA" id="ARBA00034045"/>
    </source>
</evidence>
<evidence type="ECO:0000256" key="11">
    <source>
        <dbReference type="PIRSR" id="PIRSR611150-2"/>
    </source>
</evidence>
<comment type="subcellular location">
    <subcellularLocation>
        <location evidence="1 12">Secreted</location>
    </subcellularLocation>
</comment>
<protein>
    <recommendedName>
        <fullName evidence="3 12">Cutinase</fullName>
        <ecNumber evidence="3 12">3.1.1.74</ecNumber>
    </recommendedName>
</protein>
<dbReference type="GO" id="GO:0050525">
    <property type="term" value="F:cutinase activity"/>
    <property type="evidence" value="ECO:0007669"/>
    <property type="project" value="UniProtKB-UniRule"/>
</dbReference>
<evidence type="ECO:0000256" key="12">
    <source>
        <dbReference type="RuleBase" id="RU361263"/>
    </source>
</evidence>
<dbReference type="PRINTS" id="PR00129">
    <property type="entry name" value="CUTINASE"/>
</dbReference>
<comment type="caution">
    <text evidence="13">The sequence shown here is derived from an EMBL/GenBank/DDBJ whole genome shotgun (WGS) entry which is preliminary data.</text>
</comment>
<dbReference type="PROSITE" id="PS00155">
    <property type="entry name" value="CUTINASE_1"/>
    <property type="match status" value="1"/>
</dbReference>
<name>A0AAD7P1Q8_9AGAR</name>